<dbReference type="KEGG" id="orz:FNH13_02330"/>
<dbReference type="Pfam" id="PF18029">
    <property type="entry name" value="Glyoxalase_6"/>
    <property type="match status" value="1"/>
</dbReference>
<keyword evidence="3" id="KW-1185">Reference proteome</keyword>
<evidence type="ECO:0000313" key="2">
    <source>
        <dbReference type="EMBL" id="QDO87311.1"/>
    </source>
</evidence>
<sequence>MTPPRIRGTSVSISTPAPRALAEFYARLLDLEITVAEGAREGEPVDAGWAQIRPVEGRLDMTLNFEWDEHYVPPAWPTPAPSHLGWPSVSGEVSAGPAPQQVMAHLDLWAEDLSASVAWAIECGATEHPHQPQENVRVMVDPHGHPFCLFT</sequence>
<dbReference type="RefSeq" id="WP_143781969.1">
    <property type="nucleotide sequence ID" value="NZ_CP041616.1"/>
</dbReference>
<reference evidence="2 3" key="1">
    <citation type="submission" date="2019-07" db="EMBL/GenBank/DDBJ databases">
        <title>complete genome sequencing of Ornithinimicrobium sp. H23M54.</title>
        <authorList>
            <person name="Bae J.-W."/>
            <person name="Lee S.-Y."/>
        </authorList>
    </citation>
    <scope>NUCLEOTIDE SEQUENCE [LARGE SCALE GENOMIC DNA]</scope>
    <source>
        <strain evidence="2 3">H23M54</strain>
    </source>
</reference>
<dbReference type="Proteomes" id="UP000315395">
    <property type="component" value="Chromosome"/>
</dbReference>
<dbReference type="AlphaFoldDB" id="A0A516G712"/>
<dbReference type="EMBL" id="CP041616">
    <property type="protein sequence ID" value="QDO87311.1"/>
    <property type="molecule type" value="Genomic_DNA"/>
</dbReference>
<name>A0A516G712_9MICO</name>
<evidence type="ECO:0000259" key="1">
    <source>
        <dbReference type="Pfam" id="PF18029"/>
    </source>
</evidence>
<feature type="domain" description="Glyoxalase-like" evidence="1">
    <location>
        <begin position="11"/>
        <end position="150"/>
    </location>
</feature>
<gene>
    <name evidence="2" type="ORF">FNH13_02330</name>
</gene>
<protein>
    <submittedName>
        <fullName evidence="2">VOC family protein</fullName>
    </submittedName>
</protein>
<dbReference type="OrthoDB" id="1645442at2"/>
<dbReference type="SUPFAM" id="SSF54593">
    <property type="entry name" value="Glyoxalase/Bleomycin resistance protein/Dihydroxybiphenyl dioxygenase"/>
    <property type="match status" value="1"/>
</dbReference>
<evidence type="ECO:0000313" key="3">
    <source>
        <dbReference type="Proteomes" id="UP000315395"/>
    </source>
</evidence>
<dbReference type="InterPro" id="IPR041581">
    <property type="entry name" value="Glyoxalase_6"/>
</dbReference>
<organism evidence="2 3">
    <name type="scientific">Ornithinimicrobium ciconiae</name>
    <dbReference type="NCBI Taxonomy" id="2594265"/>
    <lineage>
        <taxon>Bacteria</taxon>
        <taxon>Bacillati</taxon>
        <taxon>Actinomycetota</taxon>
        <taxon>Actinomycetes</taxon>
        <taxon>Micrococcales</taxon>
        <taxon>Ornithinimicrobiaceae</taxon>
        <taxon>Ornithinimicrobium</taxon>
    </lineage>
</organism>
<dbReference type="PANTHER" id="PTHR35908">
    <property type="entry name" value="HYPOTHETICAL FUSION PROTEIN"/>
    <property type="match status" value="1"/>
</dbReference>
<dbReference type="InterPro" id="IPR029068">
    <property type="entry name" value="Glyas_Bleomycin-R_OHBP_Dase"/>
</dbReference>
<proteinExistence type="predicted"/>
<accession>A0A516G712</accession>
<dbReference type="PANTHER" id="PTHR35908:SF1">
    <property type="entry name" value="CONSERVED PROTEIN"/>
    <property type="match status" value="1"/>
</dbReference>
<dbReference type="Gene3D" id="3.10.180.10">
    <property type="entry name" value="2,3-Dihydroxybiphenyl 1,2-Dioxygenase, domain 1"/>
    <property type="match status" value="1"/>
</dbReference>